<dbReference type="InterPro" id="IPR017441">
    <property type="entry name" value="Protein_kinase_ATP_BS"/>
</dbReference>
<reference evidence="21 22" key="1">
    <citation type="submission" date="2015-12" db="EMBL/GenBank/DDBJ databases">
        <title>The genome of Folsomia candida.</title>
        <authorList>
            <person name="Faddeeva A."/>
            <person name="Derks M.F."/>
            <person name="Anvar Y."/>
            <person name="Smit S."/>
            <person name="Van Straalen N."/>
            <person name="Roelofs D."/>
        </authorList>
    </citation>
    <scope>NUCLEOTIDE SEQUENCE [LARGE SCALE GENOMIC DNA]</scope>
    <source>
        <strain evidence="21 22">VU population</strain>
        <tissue evidence="21">Whole body</tissue>
    </source>
</reference>
<dbReference type="GO" id="GO:0043235">
    <property type="term" value="C:receptor complex"/>
    <property type="evidence" value="ECO:0007669"/>
    <property type="project" value="TreeGrafter"/>
</dbReference>
<proteinExistence type="predicted"/>
<accession>A0A226CZF7</accession>
<dbReference type="GO" id="GO:0048468">
    <property type="term" value="P:cell development"/>
    <property type="evidence" value="ECO:0007669"/>
    <property type="project" value="UniProtKB-ARBA"/>
</dbReference>
<dbReference type="SUPFAM" id="SSF56112">
    <property type="entry name" value="Protein kinase-like (PK-like)"/>
    <property type="match status" value="1"/>
</dbReference>
<feature type="binding site" evidence="16">
    <location>
        <position position="1208"/>
    </location>
    <ligand>
        <name>ATP</name>
        <dbReference type="ChEBI" id="CHEBI:30616"/>
    </ligand>
</feature>
<keyword evidence="4" id="KW-0808">Transferase</keyword>
<dbReference type="CDD" id="cd00192">
    <property type="entry name" value="PTKc"/>
    <property type="match status" value="1"/>
</dbReference>
<evidence type="ECO:0000256" key="16">
    <source>
        <dbReference type="PROSITE-ProRule" id="PRU10141"/>
    </source>
</evidence>
<feature type="domain" description="Protein kinase" evidence="19">
    <location>
        <begin position="1176"/>
        <end position="1467"/>
    </location>
</feature>
<dbReference type="InterPro" id="IPR013783">
    <property type="entry name" value="Ig-like_fold"/>
</dbReference>
<dbReference type="Gene3D" id="3.30.200.20">
    <property type="entry name" value="Phosphorylase Kinase, domain 1"/>
    <property type="match status" value="1"/>
</dbReference>
<evidence type="ECO:0000256" key="5">
    <source>
        <dbReference type="ARBA" id="ARBA00022692"/>
    </source>
</evidence>
<evidence type="ECO:0000256" key="6">
    <source>
        <dbReference type="ARBA" id="ARBA00022741"/>
    </source>
</evidence>
<keyword evidence="18" id="KW-0732">Signal</keyword>
<dbReference type="PANTHER" id="PTHR24416">
    <property type="entry name" value="TYROSINE-PROTEIN KINASE RECEPTOR"/>
    <property type="match status" value="1"/>
</dbReference>
<evidence type="ECO:0000313" key="22">
    <source>
        <dbReference type="Proteomes" id="UP000198287"/>
    </source>
</evidence>
<dbReference type="EMBL" id="LNIX01000049">
    <property type="protein sequence ID" value="OXA38004.1"/>
    <property type="molecule type" value="Genomic_DNA"/>
</dbReference>
<dbReference type="InterPro" id="IPR007110">
    <property type="entry name" value="Ig-like_dom"/>
</dbReference>
<dbReference type="GO" id="GO:0051130">
    <property type="term" value="P:positive regulation of cellular component organization"/>
    <property type="evidence" value="ECO:0007669"/>
    <property type="project" value="UniProtKB-ARBA"/>
</dbReference>
<protein>
    <recommendedName>
        <fullName evidence="3">receptor protein-tyrosine kinase</fullName>
        <ecNumber evidence="3">2.7.10.1</ecNumber>
    </recommendedName>
</protein>
<evidence type="ECO:0000256" key="3">
    <source>
        <dbReference type="ARBA" id="ARBA00011902"/>
    </source>
</evidence>
<evidence type="ECO:0000256" key="7">
    <source>
        <dbReference type="ARBA" id="ARBA00022777"/>
    </source>
</evidence>
<evidence type="ECO:0000256" key="10">
    <source>
        <dbReference type="ARBA" id="ARBA00023136"/>
    </source>
</evidence>
<dbReference type="PROSITE" id="PS50011">
    <property type="entry name" value="PROTEIN_KINASE_DOM"/>
    <property type="match status" value="1"/>
</dbReference>
<feature type="domain" description="Ig-like" evidence="20">
    <location>
        <begin position="941"/>
        <end position="1043"/>
    </location>
</feature>
<evidence type="ECO:0000256" key="2">
    <source>
        <dbReference type="ARBA" id="ARBA00004308"/>
    </source>
</evidence>
<dbReference type="InterPro" id="IPR001245">
    <property type="entry name" value="Ser-Thr/Tyr_kinase_cat_dom"/>
</dbReference>
<evidence type="ECO:0000256" key="8">
    <source>
        <dbReference type="ARBA" id="ARBA00022840"/>
    </source>
</evidence>
<dbReference type="PROSITE" id="PS50835">
    <property type="entry name" value="IG_LIKE"/>
    <property type="match status" value="1"/>
</dbReference>
<keyword evidence="6 16" id="KW-0547">Nucleotide-binding</keyword>
<keyword evidence="10" id="KW-0472">Membrane</keyword>
<evidence type="ECO:0000256" key="18">
    <source>
        <dbReference type="SAM" id="SignalP"/>
    </source>
</evidence>
<evidence type="ECO:0000313" key="21">
    <source>
        <dbReference type="EMBL" id="OXA38004.1"/>
    </source>
</evidence>
<dbReference type="GO" id="GO:0012505">
    <property type="term" value="C:endomembrane system"/>
    <property type="evidence" value="ECO:0007669"/>
    <property type="project" value="UniProtKB-SubCell"/>
</dbReference>
<keyword evidence="13 21" id="KW-0675">Receptor</keyword>
<feature type="region of interest" description="Disordered" evidence="17">
    <location>
        <begin position="180"/>
        <end position="202"/>
    </location>
</feature>
<dbReference type="GO" id="GO:0005524">
    <property type="term" value="F:ATP binding"/>
    <property type="evidence" value="ECO:0007669"/>
    <property type="project" value="UniProtKB-UniRule"/>
</dbReference>
<dbReference type="InterPro" id="IPR008266">
    <property type="entry name" value="Tyr_kinase_AS"/>
</dbReference>
<gene>
    <name evidence="21" type="ORF">Fcan01_27199</name>
</gene>
<name>A0A226CZF7_FOLCA</name>
<evidence type="ECO:0000256" key="13">
    <source>
        <dbReference type="ARBA" id="ARBA00023170"/>
    </source>
</evidence>
<dbReference type="PROSITE" id="PS00107">
    <property type="entry name" value="PROTEIN_KINASE_ATP"/>
    <property type="match status" value="1"/>
</dbReference>
<keyword evidence="7" id="KW-0418">Kinase</keyword>
<keyword evidence="12" id="KW-1015">Disulfide bond</keyword>
<dbReference type="STRING" id="158441.A0A226CZF7"/>
<dbReference type="Proteomes" id="UP000198287">
    <property type="component" value="Unassembled WGS sequence"/>
</dbReference>
<dbReference type="GO" id="GO:0004714">
    <property type="term" value="F:transmembrane receptor protein tyrosine kinase activity"/>
    <property type="evidence" value="ECO:0007669"/>
    <property type="project" value="UniProtKB-EC"/>
</dbReference>
<organism evidence="21 22">
    <name type="scientific">Folsomia candida</name>
    <name type="common">Springtail</name>
    <dbReference type="NCBI Taxonomy" id="158441"/>
    <lineage>
        <taxon>Eukaryota</taxon>
        <taxon>Metazoa</taxon>
        <taxon>Ecdysozoa</taxon>
        <taxon>Arthropoda</taxon>
        <taxon>Hexapoda</taxon>
        <taxon>Collembola</taxon>
        <taxon>Entomobryomorpha</taxon>
        <taxon>Isotomoidea</taxon>
        <taxon>Isotomidae</taxon>
        <taxon>Proisotominae</taxon>
        <taxon>Folsomia</taxon>
    </lineage>
</organism>
<evidence type="ECO:0000256" key="15">
    <source>
        <dbReference type="ARBA" id="ARBA00051243"/>
    </source>
</evidence>
<evidence type="ECO:0000256" key="17">
    <source>
        <dbReference type="SAM" id="MobiDB-lite"/>
    </source>
</evidence>
<keyword evidence="14" id="KW-0325">Glycoprotein</keyword>
<dbReference type="InterPro" id="IPR000719">
    <property type="entry name" value="Prot_kinase_dom"/>
</dbReference>
<keyword evidence="9" id="KW-1133">Transmembrane helix</keyword>
<dbReference type="Pfam" id="PF07714">
    <property type="entry name" value="PK_Tyr_Ser-Thr"/>
    <property type="match status" value="1"/>
</dbReference>
<evidence type="ECO:0000256" key="12">
    <source>
        <dbReference type="ARBA" id="ARBA00023157"/>
    </source>
</evidence>
<dbReference type="Pfam" id="PF00047">
    <property type="entry name" value="ig"/>
    <property type="match status" value="1"/>
</dbReference>
<dbReference type="EC" id="2.7.10.1" evidence="3"/>
<dbReference type="FunFam" id="1.10.510.10:FF:001512">
    <property type="entry name" value="Receptor tyrosine-protein kinase erbB-2"/>
    <property type="match status" value="1"/>
</dbReference>
<comment type="catalytic activity">
    <reaction evidence="15">
        <text>L-tyrosyl-[protein] + ATP = O-phospho-L-tyrosyl-[protein] + ADP + H(+)</text>
        <dbReference type="Rhea" id="RHEA:10596"/>
        <dbReference type="Rhea" id="RHEA-COMP:10136"/>
        <dbReference type="Rhea" id="RHEA-COMP:20101"/>
        <dbReference type="ChEBI" id="CHEBI:15378"/>
        <dbReference type="ChEBI" id="CHEBI:30616"/>
        <dbReference type="ChEBI" id="CHEBI:46858"/>
        <dbReference type="ChEBI" id="CHEBI:61978"/>
        <dbReference type="ChEBI" id="CHEBI:456216"/>
        <dbReference type="EC" id="2.7.10.1"/>
    </reaction>
</comment>
<evidence type="ECO:0000256" key="4">
    <source>
        <dbReference type="ARBA" id="ARBA00022679"/>
    </source>
</evidence>
<feature type="compositionally biased region" description="Low complexity" evidence="17">
    <location>
        <begin position="183"/>
        <end position="194"/>
    </location>
</feature>
<keyword evidence="22" id="KW-1185">Reference proteome</keyword>
<dbReference type="OrthoDB" id="3256376at2759"/>
<dbReference type="PRINTS" id="PR00109">
    <property type="entry name" value="TYRKINASE"/>
</dbReference>
<dbReference type="PROSITE" id="PS00109">
    <property type="entry name" value="PROTEIN_KINASE_TYR"/>
    <property type="match status" value="1"/>
</dbReference>
<keyword evidence="5" id="KW-0812">Transmembrane</keyword>
<evidence type="ECO:0000256" key="9">
    <source>
        <dbReference type="ARBA" id="ARBA00022989"/>
    </source>
</evidence>
<sequence length="1529" mass="169590">MGEISKAVVLILLWDVVALVRCGHRQPYGPPPRDQDPFASSGSSIKVAQPLTYGAALQAEVERLHRLNVDVFPPANESYFVPYGDRTIVSLQFPSLSEEDVTRANINNDLGLGSEYGAGWGPKKPLRKATDFGAISSQNYVYRRNVRDYTGFNKIFENGRSSQDILMDVGKLIAITQNMKKQASSTSERGSGSRRSGGGGDGGAASTLVNLLAALNKGSSGYGPPPTQGWGWEEKKKKPEPSFALVAIESRVKISETEPREQSLTNGSLIFPSPSNPDVLTFVPFILRSPGDIETIFSGYKDDTKGLVPEEKRDLMSFLKLVEGIHADSCLDGKERLHRIRRLSEGLSRPRLPKSQLFVDDPLEGEEALARETLWLYSSTIALRTLSPPLNEKKLYLLPVVDTYVEIPPPVLHYGAPEPLLPLVGPPPALVLGDSYGDIVPPPHALPQFGPHLSEVEGAYADHRGGVTAVKPGSSSSSSSSSYFYRAVNNIKQKLHANKVCQPNADFCNRNVHEHTYLSFIFILFTFKEEIDSGSCTVHNTKIIAADFDCTSYDNKSPEIEVETSSAGFNARVPSLSAIENVEDASVSRSYFDCRDSIPVDWIMDIHPSRDTFQFTRSFYQQQQSTTSGSSPVFSAYSVFLYKPGSLRHPALLMCENACGGRSFLEITPGQFSATIQPTSIPTTDTFSSLAQKLVRSRSNASSPQVEIETPCQLVLNVQVKHDEKGQHRLYYVWTASAEGVFVQKTMLESSPTTTDQGIYYRNVFRTVDEERNCVKLLTSSDPCSGCREVRPTSTYGDEDTFLNSAAFYARSNSEVKLAFKGLFSVTRPRQFYFEWDLPLLELMDFQLPSVLYVGHEFVANCSVSTIYFAYGTLIYHQTDFTNRLSNHTETETWTPNGHRVVSRRVTFFEGNETHTLTCSAPLWNWSQRVEKSVHVFVEYPAVPRVEGDAGEELVSVQNGQENVTLACSAVGKPRPSLEWGLPSRQNISSLLEIITSEDDEDETRVTSTISMPRITTVLLGTYRCNVDNVFGNSSKAYNLQIPIEGLSVATKAGLSSGLGAVVVIGIVTALLIYRKILLQRKEYRTKTAEAIREFKEGVKHAQKEKEAAFSTTFKSGRKGSGGGGGGTNIFKKLGLGKEKIKSECHIYDSKEHTHHASILELPYDDSFEVDVAKWKIEDTLLGQGAFGVVRKGSVETEGHARQVVAVKVLKSSVEIDDFKSFLTELKIMAFIGKHPNIVNLVAACTHNIEQRDVMIGVEFCANGSLQDYFKEKRNVFQTLDGSLEAESSRRTYANLNNSVALTELDLYTWSYQIANGMEFLAGKKVVLHGDLATRNVLLALDKTAKISDFGLSRLLLDSKNYTKKSRVPLPWKWMSIEALKALSFSSASDVWAFGVTLFEIFTLGEVPYAGLSFGPEFIAQLESGFRLSKPPLATEYVYNIMKHCWNADAEARVTFVQLKTAFSELLDVFTNPSGAPVPVTRERLNTPTSREFQRSPVPHPRTRGRGQQLQQNWYSNRPIQIPNLYLNV</sequence>
<evidence type="ECO:0000256" key="14">
    <source>
        <dbReference type="ARBA" id="ARBA00023180"/>
    </source>
</evidence>
<dbReference type="Gene3D" id="2.60.40.10">
    <property type="entry name" value="Immunoglobulins"/>
    <property type="match status" value="1"/>
</dbReference>
<feature type="chain" id="PRO_5012330244" description="receptor protein-tyrosine kinase" evidence="18">
    <location>
        <begin position="23"/>
        <end position="1529"/>
    </location>
</feature>
<dbReference type="Gene3D" id="1.10.510.10">
    <property type="entry name" value="Transferase(Phosphotransferase) domain 1"/>
    <property type="match status" value="1"/>
</dbReference>
<dbReference type="GO" id="GO:0030182">
    <property type="term" value="P:neuron differentiation"/>
    <property type="evidence" value="ECO:0007669"/>
    <property type="project" value="UniProtKB-ARBA"/>
</dbReference>
<dbReference type="GO" id="GO:0005886">
    <property type="term" value="C:plasma membrane"/>
    <property type="evidence" value="ECO:0007669"/>
    <property type="project" value="TreeGrafter"/>
</dbReference>
<dbReference type="InterPro" id="IPR013151">
    <property type="entry name" value="Immunoglobulin_dom"/>
</dbReference>
<dbReference type="GO" id="GO:0007169">
    <property type="term" value="P:cell surface receptor protein tyrosine kinase signaling pathway"/>
    <property type="evidence" value="ECO:0007669"/>
    <property type="project" value="TreeGrafter"/>
</dbReference>
<evidence type="ECO:0000259" key="20">
    <source>
        <dbReference type="PROSITE" id="PS50835"/>
    </source>
</evidence>
<evidence type="ECO:0000256" key="1">
    <source>
        <dbReference type="ARBA" id="ARBA00004167"/>
    </source>
</evidence>
<comment type="subcellular location">
    <subcellularLocation>
        <location evidence="2">Endomembrane system</location>
    </subcellularLocation>
    <subcellularLocation>
        <location evidence="1">Membrane</location>
        <topology evidence="1">Single-pass membrane protein</topology>
    </subcellularLocation>
</comment>
<dbReference type="PANTHER" id="PTHR24416:SF600">
    <property type="entry name" value="PDGF- AND VEGF-RECEPTOR RELATED, ISOFORM J"/>
    <property type="match status" value="1"/>
</dbReference>
<dbReference type="InterPro" id="IPR050122">
    <property type="entry name" value="RTK"/>
</dbReference>
<feature type="signal peptide" evidence="18">
    <location>
        <begin position="1"/>
        <end position="22"/>
    </location>
</feature>
<evidence type="ECO:0000256" key="11">
    <source>
        <dbReference type="ARBA" id="ARBA00023137"/>
    </source>
</evidence>
<keyword evidence="8 16" id="KW-0067">ATP-binding</keyword>
<feature type="region of interest" description="Disordered" evidence="17">
    <location>
        <begin position="1487"/>
        <end position="1508"/>
    </location>
</feature>
<dbReference type="SUPFAM" id="SSF48726">
    <property type="entry name" value="Immunoglobulin"/>
    <property type="match status" value="1"/>
</dbReference>
<dbReference type="GO" id="GO:0050793">
    <property type="term" value="P:regulation of developmental process"/>
    <property type="evidence" value="ECO:0007669"/>
    <property type="project" value="UniProtKB-ARBA"/>
</dbReference>
<dbReference type="InterPro" id="IPR036179">
    <property type="entry name" value="Ig-like_dom_sf"/>
</dbReference>
<keyword evidence="11" id="KW-0829">Tyrosine-protein kinase</keyword>
<evidence type="ECO:0000259" key="19">
    <source>
        <dbReference type="PROSITE" id="PS50011"/>
    </source>
</evidence>
<dbReference type="InterPro" id="IPR011009">
    <property type="entry name" value="Kinase-like_dom_sf"/>
</dbReference>
<comment type="caution">
    <text evidence="21">The sequence shown here is derived from an EMBL/GenBank/DDBJ whole genome shotgun (WGS) entry which is preliminary data.</text>
</comment>